<dbReference type="STRING" id="741276.A0A2S5BDU3"/>
<name>A0A2S5BDU3_9BASI</name>
<comment type="caution">
    <text evidence="2">The sequence shown here is derived from an EMBL/GenBank/DDBJ whole genome shotgun (WGS) entry which is preliminary data.</text>
</comment>
<sequence>MDVRAGTSSQAIRIPTFRSPTSQEKLPVVAQSRAEERAARLKVNGNNTWASLSLLAETGPASLSHLLGRREQKDSTSRVEDEPSRIGLRPASSSKAEIGGSRAGRTKEGLIDSGASARHEPGSRDSLGNDRKRPRTSRPDIAVPKNPASSHVEPTNASQSSAEHADSVAAIVPLQHAAVLTRRGRRPRAALLAAESVRTATTPFVDERDSTFDATQAHDDKAYDTTREEPIASSSHARLQGRISPANAAVAPSTEEALPAKNRKHPAVRAGPVPVEAPVAAADLATDSALVKPAKRPRTRRPVDSEPPAPAMPQDPDPRPPSVTDTSTTALAQTAIVLSNVARKGAQSNTVKTGAPVSRAERDPTPSQPNTVQEPARKDASVRIRTERCTGHDQNEPLNPYDIIASGCKRLLQRAVSDTDDPEVKRALEDFGNRLHQRYLRSAMLLSCAAKSTGKEASVEK</sequence>
<reference evidence="2 3" key="1">
    <citation type="journal article" date="2018" name="Front. Microbiol.">
        <title>Prospects for Fungal Bioremediation of Acidic Radioactive Waste Sites: Characterization and Genome Sequence of Rhodotorula taiwanensis MD1149.</title>
        <authorList>
            <person name="Tkavc R."/>
            <person name="Matrosova V.Y."/>
            <person name="Grichenko O.E."/>
            <person name="Gostincar C."/>
            <person name="Volpe R.P."/>
            <person name="Klimenkova P."/>
            <person name="Gaidamakova E.K."/>
            <person name="Zhou C.E."/>
            <person name="Stewart B.J."/>
            <person name="Lyman M.G."/>
            <person name="Malfatti S.A."/>
            <person name="Rubinfeld B."/>
            <person name="Courtot M."/>
            <person name="Singh J."/>
            <person name="Dalgard C.L."/>
            <person name="Hamilton T."/>
            <person name="Frey K.G."/>
            <person name="Gunde-Cimerman N."/>
            <person name="Dugan L."/>
            <person name="Daly M.J."/>
        </authorList>
    </citation>
    <scope>NUCLEOTIDE SEQUENCE [LARGE SCALE GENOMIC DNA]</scope>
    <source>
        <strain evidence="2 3">MD1149</strain>
    </source>
</reference>
<dbReference type="OrthoDB" id="2530396at2759"/>
<feature type="compositionally biased region" description="Polar residues" evidence="1">
    <location>
        <begin position="1"/>
        <end position="11"/>
    </location>
</feature>
<evidence type="ECO:0000313" key="3">
    <source>
        <dbReference type="Proteomes" id="UP000237144"/>
    </source>
</evidence>
<organism evidence="2 3">
    <name type="scientific">Rhodotorula taiwanensis</name>
    <dbReference type="NCBI Taxonomy" id="741276"/>
    <lineage>
        <taxon>Eukaryota</taxon>
        <taxon>Fungi</taxon>
        <taxon>Dikarya</taxon>
        <taxon>Basidiomycota</taxon>
        <taxon>Pucciniomycotina</taxon>
        <taxon>Microbotryomycetes</taxon>
        <taxon>Sporidiobolales</taxon>
        <taxon>Sporidiobolaceae</taxon>
        <taxon>Rhodotorula</taxon>
    </lineage>
</organism>
<protein>
    <submittedName>
        <fullName evidence="2">Uncharacterized protein</fullName>
    </submittedName>
</protein>
<feature type="compositionally biased region" description="Pro residues" evidence="1">
    <location>
        <begin position="305"/>
        <end position="321"/>
    </location>
</feature>
<proteinExistence type="predicted"/>
<feature type="region of interest" description="Disordered" evidence="1">
    <location>
        <begin position="284"/>
        <end position="326"/>
    </location>
</feature>
<keyword evidence="3" id="KW-1185">Reference proteome</keyword>
<dbReference type="EMBL" id="PJQD01000020">
    <property type="protein sequence ID" value="POY74945.1"/>
    <property type="molecule type" value="Genomic_DNA"/>
</dbReference>
<accession>A0A2S5BDU3</accession>
<evidence type="ECO:0000313" key="2">
    <source>
        <dbReference type="EMBL" id="POY74945.1"/>
    </source>
</evidence>
<evidence type="ECO:0000256" key="1">
    <source>
        <dbReference type="SAM" id="MobiDB-lite"/>
    </source>
</evidence>
<feature type="region of interest" description="Disordered" evidence="1">
    <location>
        <begin position="344"/>
        <end position="382"/>
    </location>
</feature>
<dbReference type="Proteomes" id="UP000237144">
    <property type="component" value="Unassembled WGS sequence"/>
</dbReference>
<feature type="region of interest" description="Disordered" evidence="1">
    <location>
        <begin position="1"/>
        <end position="28"/>
    </location>
</feature>
<feature type="region of interest" description="Disordered" evidence="1">
    <location>
        <begin position="63"/>
        <end position="165"/>
    </location>
</feature>
<gene>
    <name evidence="2" type="ORF">BMF94_1921</name>
</gene>
<feature type="compositionally biased region" description="Polar residues" evidence="1">
    <location>
        <begin position="147"/>
        <end position="162"/>
    </location>
</feature>
<feature type="compositionally biased region" description="Basic and acidic residues" evidence="1">
    <location>
        <begin position="205"/>
        <end position="230"/>
    </location>
</feature>
<feature type="compositionally biased region" description="Basic and acidic residues" evidence="1">
    <location>
        <begin position="68"/>
        <end position="84"/>
    </location>
</feature>
<feature type="region of interest" description="Disordered" evidence="1">
    <location>
        <begin position="205"/>
        <end position="272"/>
    </location>
</feature>
<dbReference type="AlphaFoldDB" id="A0A2S5BDU3"/>
<feature type="compositionally biased region" description="Basic and acidic residues" evidence="1">
    <location>
        <begin position="117"/>
        <end position="131"/>
    </location>
</feature>